<name>A0A3E1Y8H0_9BACT</name>
<organism evidence="1 2">
    <name type="scientific">Chitinophaga silvatica</name>
    <dbReference type="NCBI Taxonomy" id="2282649"/>
    <lineage>
        <taxon>Bacteria</taxon>
        <taxon>Pseudomonadati</taxon>
        <taxon>Bacteroidota</taxon>
        <taxon>Chitinophagia</taxon>
        <taxon>Chitinophagales</taxon>
        <taxon>Chitinophagaceae</taxon>
        <taxon>Chitinophaga</taxon>
    </lineage>
</organism>
<comment type="caution">
    <text evidence="1">The sequence shown here is derived from an EMBL/GenBank/DDBJ whole genome shotgun (WGS) entry which is preliminary data.</text>
</comment>
<gene>
    <name evidence="1" type="ORF">DVR12_17700</name>
</gene>
<dbReference type="Proteomes" id="UP000260644">
    <property type="component" value="Unassembled WGS sequence"/>
</dbReference>
<evidence type="ECO:0000313" key="1">
    <source>
        <dbReference type="EMBL" id="RFS21168.1"/>
    </source>
</evidence>
<dbReference type="AlphaFoldDB" id="A0A3E1Y8H0"/>
<accession>A0A3E1Y8H0</accession>
<sequence length="117" mass="14065">MLQTTNENLFKKFLETILFTVGSNDKFYGHLLEFLNYRRTIANREEVYSLYSLRRGIGERTREQLEQFDNVLDSMRRCSSTEVMIHTIQFQSECFMFFTSSDLKEYFGYIVFPYIES</sequence>
<proteinExistence type="predicted"/>
<protein>
    <submittedName>
        <fullName evidence="1">Uncharacterized protein</fullName>
    </submittedName>
</protein>
<dbReference type="EMBL" id="QPMM01000009">
    <property type="protein sequence ID" value="RFS21168.1"/>
    <property type="molecule type" value="Genomic_DNA"/>
</dbReference>
<evidence type="ECO:0000313" key="2">
    <source>
        <dbReference type="Proteomes" id="UP000260644"/>
    </source>
</evidence>
<reference evidence="1 2" key="1">
    <citation type="submission" date="2018-07" db="EMBL/GenBank/DDBJ databases">
        <title>Chitinophaga K2CV101002-2 sp. nov., isolated from a monsoon evergreen broad-leaved forest soil.</title>
        <authorList>
            <person name="Lv Y."/>
        </authorList>
    </citation>
    <scope>NUCLEOTIDE SEQUENCE [LARGE SCALE GENOMIC DNA]</scope>
    <source>
        <strain evidence="1 2">GDMCC 1.1288</strain>
    </source>
</reference>
<keyword evidence="2" id="KW-1185">Reference proteome</keyword>